<dbReference type="RefSeq" id="WP_179440981.1">
    <property type="nucleotide sequence ID" value="NZ_BAAALK010000008.1"/>
</dbReference>
<evidence type="ECO:0000313" key="2">
    <source>
        <dbReference type="EMBL" id="NYJ15948.1"/>
    </source>
</evidence>
<comment type="caution">
    <text evidence="2">The sequence shown here is derived from an EMBL/GenBank/DDBJ whole genome shotgun (WGS) entry which is preliminary data.</text>
</comment>
<dbReference type="AlphaFoldDB" id="A0A7Z0E6H1"/>
<reference evidence="2 3" key="1">
    <citation type="submission" date="2020-07" db="EMBL/GenBank/DDBJ databases">
        <title>Sequencing the genomes of 1000 actinobacteria strains.</title>
        <authorList>
            <person name="Klenk H.-P."/>
        </authorList>
    </citation>
    <scope>NUCLEOTIDE SEQUENCE [LARGE SCALE GENOMIC DNA]</scope>
    <source>
        <strain evidence="2 3">DSM 15664</strain>
    </source>
</reference>
<dbReference type="EMBL" id="JACCFQ010000001">
    <property type="protein sequence ID" value="NYJ15948.1"/>
    <property type="molecule type" value="Genomic_DNA"/>
</dbReference>
<sequence>MSTQPFDPWNSGTRAYRVTLVLGMACTAVGVILVILAAMLDSAEATTALRSIGLVLLGAGILSHLISIGLRRRQAVQILSRRASKDD</sequence>
<organism evidence="2 3">
    <name type="scientific">Nesterenkonia sandarakina</name>
    <dbReference type="NCBI Taxonomy" id="272918"/>
    <lineage>
        <taxon>Bacteria</taxon>
        <taxon>Bacillati</taxon>
        <taxon>Actinomycetota</taxon>
        <taxon>Actinomycetes</taxon>
        <taxon>Micrococcales</taxon>
        <taxon>Micrococcaceae</taxon>
        <taxon>Nesterenkonia</taxon>
    </lineage>
</organism>
<keyword evidence="1" id="KW-0812">Transmembrane</keyword>
<evidence type="ECO:0000256" key="1">
    <source>
        <dbReference type="SAM" id="Phobius"/>
    </source>
</evidence>
<name>A0A7Z0E6H1_9MICC</name>
<evidence type="ECO:0000313" key="3">
    <source>
        <dbReference type="Proteomes" id="UP000560069"/>
    </source>
</evidence>
<protein>
    <submittedName>
        <fullName evidence="2">Multisubunit Na+/H+ antiporter MnhC subunit</fullName>
    </submittedName>
</protein>
<feature type="transmembrane region" description="Helical" evidence="1">
    <location>
        <begin position="52"/>
        <end position="70"/>
    </location>
</feature>
<gene>
    <name evidence="2" type="ORF">HNR11_000482</name>
</gene>
<accession>A0A7Z0E6H1</accession>
<dbReference type="Proteomes" id="UP000560069">
    <property type="component" value="Unassembled WGS sequence"/>
</dbReference>
<keyword evidence="1" id="KW-0472">Membrane</keyword>
<keyword evidence="3" id="KW-1185">Reference proteome</keyword>
<keyword evidence="1" id="KW-1133">Transmembrane helix</keyword>
<proteinExistence type="predicted"/>
<feature type="transmembrane region" description="Helical" evidence="1">
    <location>
        <begin position="20"/>
        <end position="40"/>
    </location>
</feature>